<sequence>MLRPIANAFLSLTHIKQDTLNNKKVAIIGGTGFIGNFILEQFTEASKIVAFTRKPLENCPATVENVLVDFSNWDLIKDKLKGVEVVFSCMGTTFKQVKGDLKLYHWVDVEIPFEFAKIAKELGVKHLLLVSSVGTSPNAKGYYLKMKWELEEAISKLDFESFSIFRPSLLMGNRKEFRLMERIFQGLMGALAFLIPGSYKPILGKEVAKAMIQQSLKQGIGQQILEYKEIKALL</sequence>
<dbReference type="PANTHER" id="PTHR14097:SF7">
    <property type="entry name" value="OXIDOREDUCTASE HTATIP2"/>
    <property type="match status" value="1"/>
</dbReference>
<evidence type="ECO:0000313" key="3">
    <source>
        <dbReference type="Proteomes" id="UP000282832"/>
    </source>
</evidence>
<dbReference type="SUPFAM" id="SSF51735">
    <property type="entry name" value="NAD(P)-binding Rossmann-fold domains"/>
    <property type="match status" value="1"/>
</dbReference>
<name>A0A437PP25_9BACT</name>
<dbReference type="AlphaFoldDB" id="A0A437PP25"/>
<organism evidence="2 3">
    <name type="scientific">Sandaracinomonas limnophila</name>
    <dbReference type="NCBI Taxonomy" id="1862386"/>
    <lineage>
        <taxon>Bacteria</taxon>
        <taxon>Pseudomonadati</taxon>
        <taxon>Bacteroidota</taxon>
        <taxon>Cytophagia</taxon>
        <taxon>Cytophagales</taxon>
        <taxon>Flectobacillaceae</taxon>
        <taxon>Sandaracinomonas</taxon>
    </lineage>
</organism>
<dbReference type="PANTHER" id="PTHR14097">
    <property type="entry name" value="OXIDOREDUCTASE HTATIP2"/>
    <property type="match status" value="1"/>
</dbReference>
<dbReference type="EMBL" id="SACY01000004">
    <property type="protein sequence ID" value="RVU24017.1"/>
    <property type="molecule type" value="Genomic_DNA"/>
</dbReference>
<comment type="caution">
    <text evidence="2">The sequence shown here is derived from an EMBL/GenBank/DDBJ whole genome shotgun (WGS) entry which is preliminary data.</text>
</comment>
<dbReference type="InterPro" id="IPR016040">
    <property type="entry name" value="NAD(P)-bd_dom"/>
</dbReference>
<keyword evidence="3" id="KW-1185">Reference proteome</keyword>
<accession>A0A437PP25</accession>
<proteinExistence type="predicted"/>
<protein>
    <submittedName>
        <fullName evidence="2">NAD-dependent epimerase/dehydratase family protein</fullName>
    </submittedName>
</protein>
<dbReference type="Proteomes" id="UP000282832">
    <property type="component" value="Unassembled WGS sequence"/>
</dbReference>
<dbReference type="InterPro" id="IPR036291">
    <property type="entry name" value="NAD(P)-bd_dom_sf"/>
</dbReference>
<dbReference type="Pfam" id="PF13460">
    <property type="entry name" value="NAD_binding_10"/>
    <property type="match status" value="1"/>
</dbReference>
<dbReference type="Gene3D" id="3.40.50.720">
    <property type="entry name" value="NAD(P)-binding Rossmann-like Domain"/>
    <property type="match status" value="1"/>
</dbReference>
<reference evidence="2 3" key="1">
    <citation type="submission" date="2019-01" db="EMBL/GenBank/DDBJ databases">
        <authorList>
            <person name="Chen W.-M."/>
        </authorList>
    </citation>
    <scope>NUCLEOTIDE SEQUENCE [LARGE SCALE GENOMIC DNA]</scope>
    <source>
        <strain evidence="2 3">FSY-15</strain>
    </source>
</reference>
<gene>
    <name evidence="2" type="ORF">EOJ36_08810</name>
</gene>
<dbReference type="OrthoDB" id="9798632at2"/>
<evidence type="ECO:0000313" key="2">
    <source>
        <dbReference type="EMBL" id="RVU24017.1"/>
    </source>
</evidence>
<evidence type="ECO:0000259" key="1">
    <source>
        <dbReference type="Pfam" id="PF13460"/>
    </source>
</evidence>
<feature type="domain" description="NAD(P)-binding" evidence="1">
    <location>
        <begin position="29"/>
        <end position="158"/>
    </location>
</feature>